<dbReference type="KEGG" id="hprf:HLPR_25390"/>
<reference evidence="1 2" key="1">
    <citation type="submission" date="2023-08" db="EMBL/GenBank/DDBJ databases">
        <title>Helicovermis profunda gen. nov., sp. nov., a novel mesophilic, fermentative bacterium within the Bacillota from a deep-sea hydrothermal vent chimney.</title>
        <authorList>
            <person name="Miyazaki U."/>
            <person name="Mizutani D."/>
            <person name="Hashimoto Y."/>
            <person name="Tame A."/>
            <person name="Sawayama S."/>
            <person name="Miyazaki J."/>
            <person name="Takai K."/>
            <person name="Nakagawa S."/>
        </authorList>
    </citation>
    <scope>NUCLEOTIDE SEQUENCE [LARGE SCALE GENOMIC DNA]</scope>
    <source>
        <strain evidence="1 2">S502</strain>
    </source>
</reference>
<gene>
    <name evidence="1" type="ORF">HLPR_25390</name>
</gene>
<dbReference type="EMBL" id="AP028654">
    <property type="protein sequence ID" value="BEP30208.1"/>
    <property type="molecule type" value="Genomic_DNA"/>
</dbReference>
<dbReference type="AlphaFoldDB" id="A0AAU9E9P1"/>
<name>A0AAU9E9P1_9FIRM</name>
<protein>
    <submittedName>
        <fullName evidence="1">Uncharacterized protein</fullName>
    </submittedName>
</protein>
<accession>A0AAU9E9P1</accession>
<dbReference type="Proteomes" id="UP001321786">
    <property type="component" value="Chromosome"/>
</dbReference>
<evidence type="ECO:0000313" key="2">
    <source>
        <dbReference type="Proteomes" id="UP001321786"/>
    </source>
</evidence>
<proteinExistence type="predicted"/>
<organism evidence="1 2">
    <name type="scientific">Helicovermis profundi</name>
    <dbReference type="NCBI Taxonomy" id="3065157"/>
    <lineage>
        <taxon>Bacteria</taxon>
        <taxon>Bacillati</taxon>
        <taxon>Bacillota</taxon>
        <taxon>Clostridia</taxon>
        <taxon>Helicovermis</taxon>
    </lineage>
</organism>
<dbReference type="InterPro" id="IPR045527">
    <property type="entry name" value="DUF6470"/>
</dbReference>
<evidence type="ECO:0000313" key="1">
    <source>
        <dbReference type="EMBL" id="BEP30208.1"/>
    </source>
</evidence>
<sequence length="188" mass="20806">MKIEINSTNAKIGIKTTNASLSIKQPKADFDLSSTLPKVKIESTLPKVTIDQSAAFSESNLKNPFELTKEFISIAKSAMYKAMAKNVDQGNQLADIHKGGTPIADQAEENAYLQFQRETGMVTMPRSGAKIDVIKGKLDIKVEKGKVNNNIKANKPIIESKMGKVEIYMRQKNSITMKAVKDKFDKKI</sequence>
<keyword evidence="2" id="KW-1185">Reference proteome</keyword>
<dbReference type="RefSeq" id="WP_338535807.1">
    <property type="nucleotide sequence ID" value="NZ_AP028654.1"/>
</dbReference>
<dbReference type="Pfam" id="PF20074">
    <property type="entry name" value="DUF6470"/>
    <property type="match status" value="1"/>
</dbReference>